<evidence type="ECO:0000256" key="14">
    <source>
        <dbReference type="ARBA" id="ARBA00047683"/>
    </source>
</evidence>
<evidence type="ECO:0000256" key="9">
    <source>
        <dbReference type="ARBA" id="ARBA00022822"/>
    </source>
</evidence>
<dbReference type="AlphaFoldDB" id="A0A510Y3M1"/>
<keyword evidence="9 15" id="KW-0822">Tryptophan biosynthesis</keyword>
<evidence type="ECO:0000256" key="5">
    <source>
        <dbReference type="ARBA" id="ARBA00012266"/>
    </source>
</evidence>
<protein>
    <recommendedName>
        <fullName evidence="6 15">Anthranilate synthase component 1</fullName>
        <ecNumber evidence="5 15">4.1.3.27</ecNumber>
    </recommendedName>
</protein>
<evidence type="ECO:0000256" key="12">
    <source>
        <dbReference type="ARBA" id="ARBA00023239"/>
    </source>
</evidence>
<evidence type="ECO:0000256" key="4">
    <source>
        <dbReference type="ARBA" id="ARBA00011575"/>
    </source>
</evidence>
<evidence type="ECO:0000256" key="3">
    <source>
        <dbReference type="ARBA" id="ARBA00009562"/>
    </source>
</evidence>
<dbReference type="RefSeq" id="WP_307725190.1">
    <property type="nucleotide sequence ID" value="NZ_BJUN01000003.1"/>
</dbReference>
<keyword evidence="10 15" id="KW-0460">Magnesium</keyword>
<comment type="subunit">
    <text evidence="4 15">Heterotetramer consisting of two non-identical subunits: a beta subunit (TrpG) and a large alpha subunit (TrpE).</text>
</comment>
<dbReference type="PANTHER" id="PTHR11236">
    <property type="entry name" value="AMINOBENZOATE/ANTHRANILATE SYNTHASE"/>
    <property type="match status" value="1"/>
</dbReference>
<proteinExistence type="inferred from homology"/>
<name>A0A510Y3M1_MARHA</name>
<dbReference type="Gene3D" id="3.60.120.10">
    <property type="entry name" value="Anthranilate synthase"/>
    <property type="match status" value="1"/>
</dbReference>
<dbReference type="EC" id="4.1.3.27" evidence="5 15"/>
<dbReference type="InterPro" id="IPR006805">
    <property type="entry name" value="Anth_synth_I_N"/>
</dbReference>
<evidence type="ECO:0000256" key="8">
    <source>
        <dbReference type="ARBA" id="ARBA00022723"/>
    </source>
</evidence>
<evidence type="ECO:0000259" key="16">
    <source>
        <dbReference type="Pfam" id="PF00425"/>
    </source>
</evidence>
<dbReference type="InterPro" id="IPR019999">
    <property type="entry name" value="Anth_synth_I-like"/>
</dbReference>
<keyword evidence="19" id="KW-1185">Reference proteome</keyword>
<organism evidence="18 19">
    <name type="scientific">Marinococcus halophilus</name>
    <dbReference type="NCBI Taxonomy" id="1371"/>
    <lineage>
        <taxon>Bacteria</taxon>
        <taxon>Bacillati</taxon>
        <taxon>Bacillota</taxon>
        <taxon>Bacilli</taxon>
        <taxon>Bacillales</taxon>
        <taxon>Bacillaceae</taxon>
        <taxon>Marinococcus</taxon>
    </lineage>
</organism>
<comment type="catalytic activity">
    <reaction evidence="14 15">
        <text>chorismate + L-glutamine = anthranilate + pyruvate + L-glutamate + H(+)</text>
        <dbReference type="Rhea" id="RHEA:21732"/>
        <dbReference type="ChEBI" id="CHEBI:15361"/>
        <dbReference type="ChEBI" id="CHEBI:15378"/>
        <dbReference type="ChEBI" id="CHEBI:16567"/>
        <dbReference type="ChEBI" id="CHEBI:29748"/>
        <dbReference type="ChEBI" id="CHEBI:29985"/>
        <dbReference type="ChEBI" id="CHEBI:58359"/>
        <dbReference type="EC" id="4.1.3.27"/>
    </reaction>
</comment>
<accession>A0A510Y3M1</accession>
<sequence length="507" mass="56382">MTKTTKQVFTDACASHRTIPYMEHYFSDTLTPIDVFRHFQEDAVYLLESKDEASPWSRYSFVGLHPSYRIVEQGGEFRLEKIDGTLVLTAADLESCMQQATDYIDPALPEVDLPFKGGAVGALSYDAVELFEPKLAPETSPESRIHFVYCQTIMALDQTNKELTIIYYDEHTETAPDGRFEEAKNTVGKLQKSLQNGNSGSAMYPPLEKNTAVDFSRVQSNYSKESFMNAVEKIKEYIVAGDVFQTVLSQRFEIPTTVSGFDLYRVLRMINPSPYLFYLRLGETEVVGSSPERLVQVLDGHVEIHPIAGTRKRGKTNEEDKTFEQELLADEKERAEHFMLVDLARNDVGRIASYGTVETPVLLETVRFSHVMHIISKVTGRLSPFVSPVAALQSAFPAGTVSGAPKIRAMEILKELEPTRRGMYAGAVCYMGFDGNIDSCIAIRTMLVENQVAKVQAGAGIVADSDPESEYEETQNKAAALLRAVAAAEAMFVDEKGENIHAQSTVE</sequence>
<evidence type="ECO:0000256" key="7">
    <source>
        <dbReference type="ARBA" id="ARBA00022605"/>
    </source>
</evidence>
<evidence type="ECO:0000256" key="6">
    <source>
        <dbReference type="ARBA" id="ARBA00020653"/>
    </source>
</evidence>
<comment type="function">
    <text evidence="13 15">Part of a heterotetrameric complex that catalyzes the two-step biosynthesis of anthranilate, an intermediate in the biosynthesis of L-tryptophan. In the first step, the glutamine-binding beta subunit (TrpG) of anthranilate synthase (AS) provides the glutamine amidotransferase activity which generates ammonia as a substrate that, along with chorismate, is used in the second step, catalyzed by the large alpha subunit of AS (TrpE) to produce anthranilate. In the absence of TrpG, TrpE can synthesize anthranilate directly from chorismate and high concentrations of ammonia.</text>
</comment>
<evidence type="ECO:0000256" key="10">
    <source>
        <dbReference type="ARBA" id="ARBA00022842"/>
    </source>
</evidence>
<reference evidence="18 19" key="1">
    <citation type="submission" date="2019-07" db="EMBL/GenBank/DDBJ databases">
        <title>Whole genome shotgun sequence of Marinococcus halophilus NBRC 102359.</title>
        <authorList>
            <person name="Hosoyama A."/>
            <person name="Uohara A."/>
            <person name="Ohji S."/>
            <person name="Ichikawa N."/>
        </authorList>
    </citation>
    <scope>NUCLEOTIDE SEQUENCE [LARGE SCALE GENOMIC DNA]</scope>
    <source>
        <strain evidence="18 19">NBRC 102359</strain>
    </source>
</reference>
<evidence type="ECO:0000256" key="1">
    <source>
        <dbReference type="ARBA" id="ARBA00001946"/>
    </source>
</evidence>
<dbReference type="PRINTS" id="PR00095">
    <property type="entry name" value="ANTSNTHASEI"/>
</dbReference>
<dbReference type="InterPro" id="IPR005256">
    <property type="entry name" value="Anth_synth_I_PabB"/>
</dbReference>
<dbReference type="Pfam" id="PF00425">
    <property type="entry name" value="Chorismate_bind"/>
    <property type="match status" value="1"/>
</dbReference>
<keyword evidence="11 15" id="KW-0057">Aromatic amino acid biosynthesis</keyword>
<dbReference type="InterPro" id="IPR005801">
    <property type="entry name" value="ADC_synthase"/>
</dbReference>
<dbReference type="InterPro" id="IPR015890">
    <property type="entry name" value="Chorismate_C"/>
</dbReference>
<evidence type="ECO:0000256" key="13">
    <source>
        <dbReference type="ARBA" id="ARBA00025634"/>
    </source>
</evidence>
<feature type="domain" description="Anthranilate synthase component I N-terminal" evidence="17">
    <location>
        <begin position="28"/>
        <end position="165"/>
    </location>
</feature>
<keyword evidence="7 15" id="KW-0028">Amino-acid biosynthesis</keyword>
<dbReference type="UniPathway" id="UPA00035">
    <property type="reaction ID" value="UER00040"/>
</dbReference>
<dbReference type="PANTHER" id="PTHR11236:SF48">
    <property type="entry name" value="ISOCHORISMATE SYNTHASE MENF"/>
    <property type="match status" value="1"/>
</dbReference>
<dbReference type="Proteomes" id="UP000321051">
    <property type="component" value="Unassembled WGS sequence"/>
</dbReference>
<dbReference type="GO" id="GO:0004049">
    <property type="term" value="F:anthranilate synthase activity"/>
    <property type="evidence" value="ECO:0007669"/>
    <property type="project" value="UniProtKB-EC"/>
</dbReference>
<evidence type="ECO:0000256" key="2">
    <source>
        <dbReference type="ARBA" id="ARBA00004873"/>
    </source>
</evidence>
<evidence type="ECO:0000259" key="17">
    <source>
        <dbReference type="Pfam" id="PF04715"/>
    </source>
</evidence>
<comment type="pathway">
    <text evidence="2 15">Amino-acid biosynthesis; L-tryptophan biosynthesis; L-tryptophan from chorismate: step 1/5.</text>
</comment>
<feature type="domain" description="Chorismate-utilising enzyme C-terminal" evidence="16">
    <location>
        <begin position="224"/>
        <end position="477"/>
    </location>
</feature>
<dbReference type="NCBIfam" id="TIGR00564">
    <property type="entry name" value="trpE_most"/>
    <property type="match status" value="1"/>
</dbReference>
<dbReference type="EMBL" id="BJUN01000003">
    <property type="protein sequence ID" value="GEK57895.1"/>
    <property type="molecule type" value="Genomic_DNA"/>
</dbReference>
<dbReference type="SUPFAM" id="SSF56322">
    <property type="entry name" value="ADC synthase"/>
    <property type="match status" value="1"/>
</dbReference>
<evidence type="ECO:0000256" key="11">
    <source>
        <dbReference type="ARBA" id="ARBA00023141"/>
    </source>
</evidence>
<gene>
    <name evidence="15 18" type="primary">trpE</name>
    <name evidence="18" type="ORF">MHA01_08000</name>
</gene>
<dbReference type="STRING" id="1371.GCA_900166605_02899"/>
<evidence type="ECO:0000256" key="15">
    <source>
        <dbReference type="RuleBase" id="RU364045"/>
    </source>
</evidence>
<evidence type="ECO:0000313" key="19">
    <source>
        <dbReference type="Proteomes" id="UP000321051"/>
    </source>
</evidence>
<comment type="cofactor">
    <cofactor evidence="1 15">
        <name>Mg(2+)</name>
        <dbReference type="ChEBI" id="CHEBI:18420"/>
    </cofactor>
</comment>
<keyword evidence="12 15" id="KW-0456">Lyase</keyword>
<comment type="similarity">
    <text evidence="3 15">Belongs to the anthranilate synthase component I family.</text>
</comment>
<keyword evidence="8 15" id="KW-0479">Metal-binding</keyword>
<evidence type="ECO:0000313" key="18">
    <source>
        <dbReference type="EMBL" id="GEK57895.1"/>
    </source>
</evidence>
<comment type="caution">
    <text evidence="18">The sequence shown here is derived from an EMBL/GenBank/DDBJ whole genome shotgun (WGS) entry which is preliminary data.</text>
</comment>
<dbReference type="Pfam" id="PF04715">
    <property type="entry name" value="Anth_synt_I_N"/>
    <property type="match status" value="1"/>
</dbReference>
<dbReference type="GO" id="GO:0046872">
    <property type="term" value="F:metal ion binding"/>
    <property type="evidence" value="ECO:0007669"/>
    <property type="project" value="UniProtKB-KW"/>
</dbReference>
<dbReference type="GO" id="GO:0000162">
    <property type="term" value="P:L-tryptophan biosynthetic process"/>
    <property type="evidence" value="ECO:0007669"/>
    <property type="project" value="UniProtKB-UniPathway"/>
</dbReference>